<name>A0AAF0DGC8_9EURO</name>
<organism evidence="2 3">
    <name type="scientific">Emydomyces testavorans</name>
    <dbReference type="NCBI Taxonomy" id="2070801"/>
    <lineage>
        <taxon>Eukaryota</taxon>
        <taxon>Fungi</taxon>
        <taxon>Dikarya</taxon>
        <taxon>Ascomycota</taxon>
        <taxon>Pezizomycotina</taxon>
        <taxon>Eurotiomycetes</taxon>
        <taxon>Eurotiomycetidae</taxon>
        <taxon>Onygenales</taxon>
        <taxon>Nannizziopsiaceae</taxon>
        <taxon>Emydomyces</taxon>
    </lineage>
</organism>
<keyword evidence="3" id="KW-1185">Reference proteome</keyword>
<feature type="region of interest" description="Disordered" evidence="1">
    <location>
        <begin position="60"/>
        <end position="93"/>
    </location>
</feature>
<gene>
    <name evidence="2" type="ORF">PRK78_003195</name>
</gene>
<protein>
    <submittedName>
        <fullName evidence="2">Uncharacterized protein</fullName>
    </submittedName>
</protein>
<reference evidence="2" key="1">
    <citation type="submission" date="2023-03" db="EMBL/GenBank/DDBJ databases">
        <title>Emydomyces testavorans Genome Sequence.</title>
        <authorList>
            <person name="Hoyer L."/>
        </authorList>
    </citation>
    <scope>NUCLEOTIDE SEQUENCE</scope>
    <source>
        <strain evidence="2">16-2883</strain>
    </source>
</reference>
<proteinExistence type="predicted"/>
<dbReference type="PANTHER" id="PTHR37540:SF10">
    <property type="entry name" value="SIGMA-70 REGION 2 FAMILY PROTEIN"/>
    <property type="match status" value="1"/>
</dbReference>
<accession>A0AAF0DGC8</accession>
<evidence type="ECO:0000313" key="3">
    <source>
        <dbReference type="Proteomes" id="UP001219355"/>
    </source>
</evidence>
<evidence type="ECO:0000313" key="2">
    <source>
        <dbReference type="EMBL" id="WEW57728.1"/>
    </source>
</evidence>
<dbReference type="AlphaFoldDB" id="A0AAF0DGC8"/>
<feature type="compositionally biased region" description="Basic and acidic residues" evidence="1">
    <location>
        <begin position="1"/>
        <end position="10"/>
    </location>
</feature>
<dbReference type="EMBL" id="CP120628">
    <property type="protein sequence ID" value="WEW57728.1"/>
    <property type="molecule type" value="Genomic_DNA"/>
</dbReference>
<feature type="region of interest" description="Disordered" evidence="1">
    <location>
        <begin position="1"/>
        <end position="38"/>
    </location>
</feature>
<sequence>MSETGKDPSQAKRRIVPAQSVPDAALGPEPAPAPPPQRTFFFVDEKSSSKGKRAHVMKHHIQEKKREQKRLLSQAAGGQGRRGARGLPCGKKNELLQRDPASNITGLSRVVSVVWNKDRNETDDTPPPLDASPISQDIPCSLCRQITLRASRSDPFDTLPMELTDESQQLVDCWTTKLAYWSGQNTHMKIAAFKQAMLHPMTFHVMILTYCSRYRAHVLGVKETPQSVQYVSTAERSLSRYIENTGDPYDENIIMAFAALSLQEERYGNKDKATKHINHAMVRLKPRAGVYPFQDTFIHYVRYTMSPREAIQNSGDVYQLLSFLRNAELAAQDYRLICQTPVRMTAFQFSTPLHLLLSSGPHPSHVPNEERRWVVKYGSLHDLCRIASLIYITSSILDYATSPDKCSRFLDGLIQKVDMHHLGRWPSTETLVWMLLEEPNHTDLKDPERAWFVGDIMEIVQKLPQQLNYQFSELLLRFLMLRPPDLEISREKFERDLWTFVNSQQSAITVQD</sequence>
<dbReference type="PANTHER" id="PTHR37540">
    <property type="entry name" value="TRANSCRIPTION FACTOR (ACR-2), PUTATIVE-RELATED-RELATED"/>
    <property type="match status" value="1"/>
</dbReference>
<evidence type="ECO:0000256" key="1">
    <source>
        <dbReference type="SAM" id="MobiDB-lite"/>
    </source>
</evidence>
<dbReference type="Proteomes" id="UP001219355">
    <property type="component" value="Chromosome 2"/>
</dbReference>